<accession>A0A1U9Z295</accession>
<evidence type="ECO:0000256" key="1">
    <source>
        <dbReference type="ARBA" id="ARBA00004370"/>
    </source>
</evidence>
<name>A0A1U9Z295_9HYPH</name>
<dbReference type="PANTHER" id="PTHR35851:SF1">
    <property type="entry name" value="CELL DIVISION PROTEIN FTSQ"/>
    <property type="match status" value="1"/>
</dbReference>
<dbReference type="InterPro" id="IPR045335">
    <property type="entry name" value="FtsQ_C_sf"/>
</dbReference>
<evidence type="ECO:0000259" key="11">
    <source>
        <dbReference type="PROSITE" id="PS51779"/>
    </source>
</evidence>
<dbReference type="HAMAP" id="MF_00911">
    <property type="entry name" value="FtsQ_subfam"/>
    <property type="match status" value="1"/>
</dbReference>
<evidence type="ECO:0000313" key="12">
    <source>
        <dbReference type="EMBL" id="AQZ51806.1"/>
    </source>
</evidence>
<keyword evidence="8 9" id="KW-0131">Cell cycle</keyword>
<keyword evidence="5 9" id="KW-0812">Transmembrane</keyword>
<dbReference type="EMBL" id="CP020330">
    <property type="protein sequence ID" value="AQZ51806.1"/>
    <property type="molecule type" value="Genomic_DNA"/>
</dbReference>
<evidence type="ECO:0000256" key="6">
    <source>
        <dbReference type="ARBA" id="ARBA00022989"/>
    </source>
</evidence>
<evidence type="ECO:0000256" key="2">
    <source>
        <dbReference type="ARBA" id="ARBA00022475"/>
    </source>
</evidence>
<evidence type="ECO:0000313" key="13">
    <source>
        <dbReference type="Proteomes" id="UP000191135"/>
    </source>
</evidence>
<keyword evidence="4 9" id="KW-0132">Cell division</keyword>
<keyword evidence="2 9" id="KW-1003">Cell membrane</keyword>
<evidence type="ECO:0000256" key="8">
    <source>
        <dbReference type="ARBA" id="ARBA00023306"/>
    </source>
</evidence>
<comment type="similarity">
    <text evidence="9">Belongs to the FtsQ/DivIB family. FtsQ subfamily.</text>
</comment>
<feature type="transmembrane region" description="Helical" evidence="9">
    <location>
        <begin position="51"/>
        <end position="71"/>
    </location>
</feature>
<proteinExistence type="inferred from homology"/>
<reference evidence="12 13" key="1">
    <citation type="submission" date="2017-03" db="EMBL/GenBank/DDBJ databases">
        <title>Foreign affairs: Plasmid Transfer between Roseobacters and Rhizobia.</title>
        <authorList>
            <person name="Bartling P."/>
            <person name="Bunk B."/>
            <person name="Overmann J."/>
            <person name="Brinkmann H."/>
            <person name="Petersen J."/>
        </authorList>
    </citation>
    <scope>NUCLEOTIDE SEQUENCE [LARGE SCALE GENOMIC DNA]</scope>
    <source>
        <strain evidence="12 13">MACL11</strain>
    </source>
</reference>
<dbReference type="Gene3D" id="3.10.20.310">
    <property type="entry name" value="membrane protein fhac"/>
    <property type="match status" value="1"/>
</dbReference>
<dbReference type="eggNOG" id="COG1589">
    <property type="taxonomic scope" value="Bacteria"/>
</dbReference>
<evidence type="ECO:0000256" key="4">
    <source>
        <dbReference type="ARBA" id="ARBA00022618"/>
    </source>
</evidence>
<dbReference type="PROSITE" id="PS51779">
    <property type="entry name" value="POTRA"/>
    <property type="match status" value="1"/>
</dbReference>
<feature type="domain" description="POTRA" evidence="11">
    <location>
        <begin position="87"/>
        <end position="155"/>
    </location>
</feature>
<dbReference type="STRING" id="1122214.Mame_02479"/>
<evidence type="ECO:0000256" key="3">
    <source>
        <dbReference type="ARBA" id="ARBA00022519"/>
    </source>
</evidence>
<dbReference type="KEGG" id="mmed:Mame_02479"/>
<comment type="function">
    <text evidence="9">Essential cell division protein.</text>
</comment>
<dbReference type="Proteomes" id="UP000191135">
    <property type="component" value="Chromosome"/>
</dbReference>
<dbReference type="InterPro" id="IPR034746">
    <property type="entry name" value="POTRA"/>
</dbReference>
<keyword evidence="7 9" id="KW-0472">Membrane</keyword>
<evidence type="ECO:0000256" key="9">
    <source>
        <dbReference type="HAMAP-Rule" id="MF_00911"/>
    </source>
</evidence>
<dbReference type="GO" id="GO:0043093">
    <property type="term" value="P:FtsZ-dependent cytokinesis"/>
    <property type="evidence" value="ECO:0007669"/>
    <property type="project" value="UniProtKB-UniRule"/>
</dbReference>
<dbReference type="GO" id="GO:0090529">
    <property type="term" value="P:cell septum assembly"/>
    <property type="evidence" value="ECO:0007669"/>
    <property type="project" value="InterPro"/>
</dbReference>
<dbReference type="InterPro" id="IPR005548">
    <property type="entry name" value="Cell_div_FtsQ/DivIB_C"/>
</dbReference>
<keyword evidence="10" id="KW-0175">Coiled coil</keyword>
<dbReference type="InterPro" id="IPR013685">
    <property type="entry name" value="POTRA_FtsQ_type"/>
</dbReference>
<dbReference type="GO" id="GO:0032153">
    <property type="term" value="C:cell division site"/>
    <property type="evidence" value="ECO:0007669"/>
    <property type="project" value="UniProtKB-UniRule"/>
</dbReference>
<sequence>MFALKTGRDDVDRGDRMAQGSRAGVLPRPFRRLVRATTGIFTGRTGAPKHIGSAAALVFFAAVGANAVVVAGKGDLVRRAAFQLSGFAVEDIEISGNSETSEIVVLQSLGLEGAYSLQGVDIQMARGQLLNLPWVADADIRKVYPSTLKISLKERVPYALWQQEDGRLLMVERDGNIIGPLSAPKFRRLPLVLGQGGNVAAKDVEELMQEWPELSERVRAFKRVDERRWDLYLDNGMIVKLPEKDSDAALVRLRKLEDERSILEREIAAVDLRLDDRVAIQLTPAAMERRAEATEALHKTFKNKGRRL</sequence>
<keyword evidence="3 9" id="KW-0997">Cell inner membrane</keyword>
<protein>
    <recommendedName>
        <fullName evidence="9">Cell division protein FtsQ</fullName>
    </recommendedName>
</protein>
<keyword evidence="6 9" id="KW-1133">Transmembrane helix</keyword>
<dbReference type="Gene3D" id="3.40.50.11690">
    <property type="entry name" value="Cell division protein FtsQ/DivIB"/>
    <property type="match status" value="1"/>
</dbReference>
<comment type="subcellular location">
    <subcellularLocation>
        <location evidence="9">Cell inner membrane</location>
        <topology evidence="9">Single-pass type II membrane protein</topology>
    </subcellularLocation>
    <subcellularLocation>
        <location evidence="1">Membrane</location>
    </subcellularLocation>
    <text evidence="9">Localizes to the division septum.</text>
</comment>
<keyword evidence="13" id="KW-1185">Reference proteome</keyword>
<dbReference type="AlphaFoldDB" id="A0A1U9Z295"/>
<evidence type="ECO:0000256" key="5">
    <source>
        <dbReference type="ARBA" id="ARBA00022692"/>
    </source>
</evidence>
<dbReference type="Pfam" id="PF03799">
    <property type="entry name" value="FtsQ_DivIB_C"/>
    <property type="match status" value="1"/>
</dbReference>
<dbReference type="GO" id="GO:0005886">
    <property type="term" value="C:plasma membrane"/>
    <property type="evidence" value="ECO:0007669"/>
    <property type="project" value="UniProtKB-SubCell"/>
</dbReference>
<gene>
    <name evidence="9 12" type="primary">ftsQ</name>
    <name evidence="12" type="ORF">Mame_02479</name>
</gene>
<dbReference type="RefSeq" id="WP_235726883.1">
    <property type="nucleotide sequence ID" value="NZ_AQWH01000041.1"/>
</dbReference>
<evidence type="ECO:0000256" key="10">
    <source>
        <dbReference type="SAM" id="Coils"/>
    </source>
</evidence>
<evidence type="ECO:0000256" key="7">
    <source>
        <dbReference type="ARBA" id="ARBA00023136"/>
    </source>
</evidence>
<dbReference type="InterPro" id="IPR026579">
    <property type="entry name" value="FtsQ"/>
</dbReference>
<feature type="coiled-coil region" evidence="10">
    <location>
        <begin position="246"/>
        <end position="273"/>
    </location>
</feature>
<organism evidence="12 13">
    <name type="scientific">Martelella mediterranea DSM 17316</name>
    <dbReference type="NCBI Taxonomy" id="1122214"/>
    <lineage>
        <taxon>Bacteria</taxon>
        <taxon>Pseudomonadati</taxon>
        <taxon>Pseudomonadota</taxon>
        <taxon>Alphaproteobacteria</taxon>
        <taxon>Hyphomicrobiales</taxon>
        <taxon>Aurantimonadaceae</taxon>
        <taxon>Martelella</taxon>
    </lineage>
</organism>
<dbReference type="Pfam" id="PF08478">
    <property type="entry name" value="POTRA_1"/>
    <property type="match status" value="1"/>
</dbReference>
<dbReference type="PANTHER" id="PTHR35851">
    <property type="entry name" value="CELL DIVISION PROTEIN FTSQ"/>
    <property type="match status" value="1"/>
</dbReference>